<gene>
    <name evidence="3" type="ORF">ENJ42_08860</name>
</gene>
<evidence type="ECO:0000313" key="3">
    <source>
        <dbReference type="EMBL" id="HHL43715.1"/>
    </source>
</evidence>
<dbReference type="InterPro" id="IPR011761">
    <property type="entry name" value="ATP-grasp"/>
</dbReference>
<dbReference type="Proteomes" id="UP000885830">
    <property type="component" value="Unassembled WGS sequence"/>
</dbReference>
<dbReference type="PANTHER" id="PTHR39217">
    <property type="match status" value="1"/>
</dbReference>
<dbReference type="GO" id="GO:0005524">
    <property type="term" value="F:ATP binding"/>
    <property type="evidence" value="ECO:0007669"/>
    <property type="project" value="UniProtKB-UniRule"/>
</dbReference>
<dbReference type="Gene3D" id="3.30.470.20">
    <property type="entry name" value="ATP-grasp fold, B domain"/>
    <property type="match status" value="1"/>
</dbReference>
<keyword evidence="1" id="KW-0547">Nucleotide-binding</keyword>
<feature type="domain" description="ATP-grasp" evidence="2">
    <location>
        <begin position="110"/>
        <end position="296"/>
    </location>
</feature>
<reference evidence="3" key="1">
    <citation type="journal article" date="2020" name="mSystems">
        <title>Genome- and Community-Level Interaction Insights into Carbon Utilization and Element Cycling Functions of Hydrothermarchaeota in Hydrothermal Sediment.</title>
        <authorList>
            <person name="Zhou Z."/>
            <person name="Liu Y."/>
            <person name="Xu W."/>
            <person name="Pan J."/>
            <person name="Luo Z.H."/>
            <person name="Li M."/>
        </authorList>
    </citation>
    <scope>NUCLEOTIDE SEQUENCE [LARGE SCALE GENOMIC DNA]</scope>
    <source>
        <strain evidence="3">HyVt-485</strain>
    </source>
</reference>
<dbReference type="PANTHER" id="PTHR39217:SF1">
    <property type="entry name" value="GLUTATHIONE SYNTHETASE"/>
    <property type="match status" value="1"/>
</dbReference>
<organism evidence="3">
    <name type="scientific">Hellea balneolensis</name>
    <dbReference type="NCBI Taxonomy" id="287478"/>
    <lineage>
        <taxon>Bacteria</taxon>
        <taxon>Pseudomonadati</taxon>
        <taxon>Pseudomonadota</taxon>
        <taxon>Alphaproteobacteria</taxon>
        <taxon>Maricaulales</taxon>
        <taxon>Robiginitomaculaceae</taxon>
        <taxon>Hellea</taxon>
    </lineage>
</organism>
<proteinExistence type="predicted"/>
<keyword evidence="1" id="KW-0067">ATP-binding</keyword>
<dbReference type="SUPFAM" id="SSF56059">
    <property type="entry name" value="Glutathione synthetase ATP-binding domain-like"/>
    <property type="match status" value="1"/>
</dbReference>
<dbReference type="InterPro" id="IPR053191">
    <property type="entry name" value="DcsG_Biosynth_Enzyme"/>
</dbReference>
<sequence length="305" mass="34507">MSARKKIAVLVSSNLMPGHPDQREDIFELEEEIGKLRPAFAALDMDLGLVEWRKAPDVAGEYDAMLPLLVWDYFEQNEQDFFTAMARVCQKTQLFNRFEVLKWNADKSYLEDLSNEGAPTIQTITVERASESQIKSAMEKLGAETVVIKPVVGGGAWRQVLYNQHDPFPAKDELPPEGALVQPFLKSVQEEGEYSFLYFGGQFSHALVKRPKSGDYRVQSIYGGREETYVPTKEERAQARAVLDVLEYTPLYARVDLIRHDSGQLLLIELEMIEPYLYLSHSHGVGAENEGARRLAQALHKKLSA</sequence>
<protein>
    <recommendedName>
        <fullName evidence="2">ATP-grasp domain-containing protein</fullName>
    </recommendedName>
</protein>
<evidence type="ECO:0000259" key="2">
    <source>
        <dbReference type="PROSITE" id="PS50975"/>
    </source>
</evidence>
<dbReference type="EMBL" id="DRMJ01000464">
    <property type="protein sequence ID" value="HHL43715.1"/>
    <property type="molecule type" value="Genomic_DNA"/>
</dbReference>
<dbReference type="GO" id="GO:0046872">
    <property type="term" value="F:metal ion binding"/>
    <property type="evidence" value="ECO:0007669"/>
    <property type="project" value="InterPro"/>
</dbReference>
<evidence type="ECO:0000256" key="1">
    <source>
        <dbReference type="PROSITE-ProRule" id="PRU00409"/>
    </source>
</evidence>
<accession>A0A7C5M486</accession>
<dbReference type="AlphaFoldDB" id="A0A7C5M486"/>
<dbReference type="PROSITE" id="PS50975">
    <property type="entry name" value="ATP_GRASP"/>
    <property type="match status" value="1"/>
</dbReference>
<comment type="caution">
    <text evidence="3">The sequence shown here is derived from an EMBL/GenBank/DDBJ whole genome shotgun (WGS) entry which is preliminary data.</text>
</comment>
<name>A0A7C5M486_9PROT</name>